<dbReference type="Proteomes" id="UP000597444">
    <property type="component" value="Unassembled WGS sequence"/>
</dbReference>
<keyword evidence="2" id="KW-0012">Acyltransferase</keyword>
<evidence type="ECO:0000259" key="3">
    <source>
        <dbReference type="PROSITE" id="PS51186"/>
    </source>
</evidence>
<accession>A0A8J3IQD4</accession>
<dbReference type="Pfam" id="PF00583">
    <property type="entry name" value="Acetyltransf_1"/>
    <property type="match status" value="1"/>
</dbReference>
<dbReference type="PANTHER" id="PTHR43420">
    <property type="entry name" value="ACETYLTRANSFERASE"/>
    <property type="match status" value="1"/>
</dbReference>
<dbReference type="InterPro" id="IPR000182">
    <property type="entry name" value="GNAT_dom"/>
</dbReference>
<dbReference type="InterPro" id="IPR050680">
    <property type="entry name" value="YpeA/RimI_acetyltransf"/>
</dbReference>
<name>A0A8J3IQD4_9CHLR</name>
<dbReference type="PROSITE" id="PS51186">
    <property type="entry name" value="GNAT"/>
    <property type="match status" value="1"/>
</dbReference>
<evidence type="ECO:0000313" key="4">
    <source>
        <dbReference type="EMBL" id="GHO98283.1"/>
    </source>
</evidence>
<dbReference type="GO" id="GO:0016747">
    <property type="term" value="F:acyltransferase activity, transferring groups other than amino-acyl groups"/>
    <property type="evidence" value="ECO:0007669"/>
    <property type="project" value="InterPro"/>
</dbReference>
<protein>
    <recommendedName>
        <fullName evidence="3">N-acetyltransferase domain-containing protein</fullName>
    </recommendedName>
</protein>
<proteinExistence type="predicted"/>
<evidence type="ECO:0000313" key="5">
    <source>
        <dbReference type="Proteomes" id="UP000597444"/>
    </source>
</evidence>
<feature type="domain" description="N-acetyltransferase" evidence="3">
    <location>
        <begin position="4"/>
        <end position="164"/>
    </location>
</feature>
<keyword evidence="1" id="KW-0808">Transferase</keyword>
<organism evidence="4 5">
    <name type="scientific">Reticulibacter mediterranei</name>
    <dbReference type="NCBI Taxonomy" id="2778369"/>
    <lineage>
        <taxon>Bacteria</taxon>
        <taxon>Bacillati</taxon>
        <taxon>Chloroflexota</taxon>
        <taxon>Ktedonobacteria</taxon>
        <taxon>Ktedonobacterales</taxon>
        <taxon>Reticulibacteraceae</taxon>
        <taxon>Reticulibacter</taxon>
    </lineage>
</organism>
<dbReference type="AlphaFoldDB" id="A0A8J3IQD4"/>
<dbReference type="CDD" id="cd04301">
    <property type="entry name" value="NAT_SF"/>
    <property type="match status" value="1"/>
</dbReference>
<dbReference type="SUPFAM" id="SSF55729">
    <property type="entry name" value="Acyl-CoA N-acyltransferases (Nat)"/>
    <property type="match status" value="1"/>
</dbReference>
<dbReference type="Gene3D" id="3.40.630.30">
    <property type="match status" value="1"/>
</dbReference>
<keyword evidence="5" id="KW-1185">Reference proteome</keyword>
<evidence type="ECO:0000256" key="1">
    <source>
        <dbReference type="ARBA" id="ARBA00022679"/>
    </source>
</evidence>
<sequence>MSEYRFSSALGYTFEQLAEMHNLSFSGYFMPANMTPAQVADFWRINQIDATRCVVMHDVDGAFVGMARMGTRGERGWCGGFGIVPAFRGSGASRQLAEEMVRVARATGLSQLQLEVLTQNIRAHKLYERVGFVVQRRLVGLQLATSALPTSDSVAPVIERVPLETLLSWSRDNLAQPVWGFELASLLTMPCELLVASGPDGAQNAFTVQHYGESIRVQVARYQLPLTDDAFAALLRALAGDAATIHIFNEPEDSPFLDHYRHLGFSEFFSQYEMLLKFSE</sequence>
<reference evidence="4" key="1">
    <citation type="submission" date="2020-10" db="EMBL/GenBank/DDBJ databases">
        <title>Taxonomic study of unclassified bacteria belonging to the class Ktedonobacteria.</title>
        <authorList>
            <person name="Yabe S."/>
            <person name="Wang C.M."/>
            <person name="Zheng Y."/>
            <person name="Sakai Y."/>
            <person name="Cavaletti L."/>
            <person name="Monciardini P."/>
            <person name="Donadio S."/>
        </authorList>
    </citation>
    <scope>NUCLEOTIDE SEQUENCE</scope>
    <source>
        <strain evidence="4">ID150040</strain>
    </source>
</reference>
<gene>
    <name evidence="4" type="ORF">KSF_083310</name>
</gene>
<dbReference type="EMBL" id="BNJK01000002">
    <property type="protein sequence ID" value="GHO98283.1"/>
    <property type="molecule type" value="Genomic_DNA"/>
</dbReference>
<comment type="caution">
    <text evidence="4">The sequence shown here is derived from an EMBL/GenBank/DDBJ whole genome shotgun (WGS) entry which is preliminary data.</text>
</comment>
<dbReference type="InterPro" id="IPR016181">
    <property type="entry name" value="Acyl_CoA_acyltransferase"/>
</dbReference>
<evidence type="ECO:0000256" key="2">
    <source>
        <dbReference type="ARBA" id="ARBA00023315"/>
    </source>
</evidence>
<dbReference type="RefSeq" id="WP_220209039.1">
    <property type="nucleotide sequence ID" value="NZ_BNJK01000002.1"/>
</dbReference>